<reference evidence="8" key="1">
    <citation type="submission" date="2021-07" db="EMBL/GenBank/DDBJ databases">
        <authorList>
            <person name="Catto M.A."/>
            <person name="Jacobson A."/>
            <person name="Kennedy G."/>
            <person name="Labadie P."/>
            <person name="Hunt B.G."/>
            <person name="Srinivasan R."/>
        </authorList>
    </citation>
    <scope>NUCLEOTIDE SEQUENCE</scope>
    <source>
        <strain evidence="8">PL_HMW_Pooled</strain>
        <tissue evidence="8">Head</tissue>
    </source>
</reference>
<evidence type="ECO:0000259" key="7">
    <source>
        <dbReference type="PROSITE" id="PS50240"/>
    </source>
</evidence>
<feature type="region of interest" description="Disordered" evidence="6">
    <location>
        <begin position="168"/>
        <end position="216"/>
    </location>
</feature>
<keyword evidence="3" id="KW-0378">Hydrolase</keyword>
<gene>
    <name evidence="8" type="ORF">KUF71_017028</name>
</gene>
<evidence type="ECO:0000256" key="1">
    <source>
        <dbReference type="ARBA" id="ARBA00007664"/>
    </source>
</evidence>
<dbReference type="PANTHER" id="PTHR24276:SF98">
    <property type="entry name" value="FI18310P1-RELATED"/>
    <property type="match status" value="1"/>
</dbReference>
<name>A0AAE1LR98_9NEOP</name>
<evidence type="ECO:0000313" key="9">
    <source>
        <dbReference type="Proteomes" id="UP001219518"/>
    </source>
</evidence>
<evidence type="ECO:0000256" key="5">
    <source>
        <dbReference type="ARBA" id="ARBA00023157"/>
    </source>
</evidence>
<dbReference type="Gene3D" id="2.40.10.10">
    <property type="entry name" value="Trypsin-like serine proteases"/>
    <property type="match status" value="1"/>
</dbReference>
<organism evidence="8 9">
    <name type="scientific">Frankliniella fusca</name>
    <dbReference type="NCBI Taxonomy" id="407009"/>
    <lineage>
        <taxon>Eukaryota</taxon>
        <taxon>Metazoa</taxon>
        <taxon>Ecdysozoa</taxon>
        <taxon>Arthropoda</taxon>
        <taxon>Hexapoda</taxon>
        <taxon>Insecta</taxon>
        <taxon>Pterygota</taxon>
        <taxon>Neoptera</taxon>
        <taxon>Paraneoptera</taxon>
        <taxon>Thysanoptera</taxon>
        <taxon>Terebrantia</taxon>
        <taxon>Thripoidea</taxon>
        <taxon>Thripidae</taxon>
        <taxon>Frankliniella</taxon>
    </lineage>
</organism>
<dbReference type="PRINTS" id="PR00722">
    <property type="entry name" value="CHYMOTRYPSIN"/>
</dbReference>
<comment type="similarity">
    <text evidence="1">Belongs to the peptidase S1 family.</text>
</comment>
<feature type="domain" description="Peptidase S1" evidence="7">
    <location>
        <begin position="238"/>
        <end position="503"/>
    </location>
</feature>
<evidence type="ECO:0000256" key="6">
    <source>
        <dbReference type="SAM" id="MobiDB-lite"/>
    </source>
</evidence>
<dbReference type="Proteomes" id="UP001219518">
    <property type="component" value="Unassembled WGS sequence"/>
</dbReference>
<protein>
    <submittedName>
        <fullName evidence="8">Plasma kallikrein</fullName>
    </submittedName>
</protein>
<dbReference type="InterPro" id="IPR043504">
    <property type="entry name" value="Peptidase_S1_PA_chymotrypsin"/>
</dbReference>
<dbReference type="InterPro" id="IPR050430">
    <property type="entry name" value="Peptidase_S1"/>
</dbReference>
<dbReference type="AlphaFoldDB" id="A0AAE1LR98"/>
<dbReference type="GO" id="GO:0006508">
    <property type="term" value="P:proteolysis"/>
    <property type="evidence" value="ECO:0007669"/>
    <property type="project" value="UniProtKB-KW"/>
</dbReference>
<keyword evidence="9" id="KW-1185">Reference proteome</keyword>
<sequence length="520" mass="53366">MATAAVGYSAPVVTEYGSHEGAVNGWEPEKKAAGRSGRGPLPLSSPSFPAPPRLVPLGAAPPRPAARPHVTAPGPARPGRRPHTDQPRQSPGDSMRPLGCLVLAVLGAAAFATQVVDVVAARKTTAAAPTRGAGAGTSTVAAQWAHQAGAPNKHTILTASSLPAAHPSAAAKGLAADKQAAADKKKTKPHRTTVGGGGGRRPTGGDDASASASAAPGADLSRTGLFLTGSTTAVPGPMAGGSLGQGLGTTSGADSHEVGVGADPVILKSVAASKITAKQATYPYLVAVQKVCGGCQTRHTCGGALLAPQWALTVAQCAETHPGEYLVVRAGEAFVWPGGQTPTQKVVEVVWHEAATSTDDYPRYDLILMRLENPFPFGEFINGINMAPPSYAADGAVSVVGWSPPGSAQQVEVNVTHASVRPSDECSRIAPQETLSADSLCVQPVDPLLDRCAYDLGDPVVVEGDSPQLVALLTRWYQPCAPERPVAAIKISVAYAWIYEKTKSHPDIVSGWQIRSTSLA</sequence>
<reference evidence="8" key="2">
    <citation type="journal article" date="2023" name="BMC Genomics">
        <title>Pest status, molecular evolution, and epigenetic factors derived from the genome assembly of Frankliniella fusca, a thysanopteran phytovirus vector.</title>
        <authorList>
            <person name="Catto M.A."/>
            <person name="Labadie P.E."/>
            <person name="Jacobson A.L."/>
            <person name="Kennedy G.G."/>
            <person name="Srinivasan R."/>
            <person name="Hunt B.G."/>
        </authorList>
    </citation>
    <scope>NUCLEOTIDE SEQUENCE</scope>
    <source>
        <strain evidence="8">PL_HMW_Pooled</strain>
    </source>
</reference>
<keyword evidence="2" id="KW-0645">Protease</keyword>
<keyword evidence="5" id="KW-1015">Disulfide bond</keyword>
<dbReference type="InterPro" id="IPR001254">
    <property type="entry name" value="Trypsin_dom"/>
</dbReference>
<dbReference type="PROSITE" id="PS50240">
    <property type="entry name" value="TRYPSIN_DOM"/>
    <property type="match status" value="1"/>
</dbReference>
<dbReference type="GO" id="GO:0004252">
    <property type="term" value="F:serine-type endopeptidase activity"/>
    <property type="evidence" value="ECO:0007669"/>
    <property type="project" value="InterPro"/>
</dbReference>
<evidence type="ECO:0000256" key="4">
    <source>
        <dbReference type="ARBA" id="ARBA00022825"/>
    </source>
</evidence>
<dbReference type="SUPFAM" id="SSF50494">
    <property type="entry name" value="Trypsin-like serine proteases"/>
    <property type="match status" value="1"/>
</dbReference>
<dbReference type="InterPro" id="IPR009003">
    <property type="entry name" value="Peptidase_S1_PA"/>
</dbReference>
<dbReference type="EMBL" id="JAHWGI010001355">
    <property type="protein sequence ID" value="KAK3928805.1"/>
    <property type="molecule type" value="Genomic_DNA"/>
</dbReference>
<feature type="compositionally biased region" description="Low complexity" evidence="6">
    <location>
        <begin position="205"/>
        <end position="216"/>
    </location>
</feature>
<feature type="region of interest" description="Disordered" evidence="6">
    <location>
        <begin position="1"/>
        <end position="95"/>
    </location>
</feature>
<dbReference type="SMART" id="SM00020">
    <property type="entry name" value="Tryp_SPc"/>
    <property type="match status" value="1"/>
</dbReference>
<dbReference type="InterPro" id="IPR001314">
    <property type="entry name" value="Peptidase_S1A"/>
</dbReference>
<dbReference type="Pfam" id="PF00089">
    <property type="entry name" value="Trypsin"/>
    <property type="match status" value="1"/>
</dbReference>
<accession>A0AAE1LR98</accession>
<feature type="compositionally biased region" description="Low complexity" evidence="6">
    <location>
        <begin position="168"/>
        <end position="179"/>
    </location>
</feature>
<dbReference type="PANTHER" id="PTHR24276">
    <property type="entry name" value="POLYSERASE-RELATED"/>
    <property type="match status" value="1"/>
</dbReference>
<proteinExistence type="inferred from homology"/>
<feature type="compositionally biased region" description="Pro residues" evidence="6">
    <location>
        <begin position="48"/>
        <end position="65"/>
    </location>
</feature>
<evidence type="ECO:0000313" key="8">
    <source>
        <dbReference type="EMBL" id="KAK3928805.1"/>
    </source>
</evidence>
<comment type="caution">
    <text evidence="8">The sequence shown here is derived from an EMBL/GenBank/DDBJ whole genome shotgun (WGS) entry which is preliminary data.</text>
</comment>
<keyword evidence="4" id="KW-0720">Serine protease</keyword>
<feature type="compositionally biased region" description="Low complexity" evidence="6">
    <location>
        <begin position="34"/>
        <end position="47"/>
    </location>
</feature>
<evidence type="ECO:0000256" key="3">
    <source>
        <dbReference type="ARBA" id="ARBA00022801"/>
    </source>
</evidence>
<evidence type="ECO:0000256" key="2">
    <source>
        <dbReference type="ARBA" id="ARBA00022670"/>
    </source>
</evidence>